<evidence type="ECO:0000259" key="7">
    <source>
        <dbReference type="Pfam" id="PF08281"/>
    </source>
</evidence>
<dbReference type="PANTHER" id="PTHR43133:SF52">
    <property type="entry name" value="ECF RNA POLYMERASE SIGMA FACTOR SIGL"/>
    <property type="match status" value="1"/>
</dbReference>
<dbReference type="GO" id="GO:0016987">
    <property type="term" value="F:sigma factor activity"/>
    <property type="evidence" value="ECO:0007669"/>
    <property type="project" value="UniProtKB-KW"/>
</dbReference>
<keyword evidence="3" id="KW-0731">Sigma factor</keyword>
<dbReference type="AlphaFoldDB" id="A0A2M8LCT0"/>
<dbReference type="Proteomes" id="UP000228700">
    <property type="component" value="Unassembled WGS sequence"/>
</dbReference>
<organism evidence="8 9">
    <name type="scientific">Candidatus Taylorbacteria bacterium CG10_big_fil_rev_8_21_14_0_10_41_48</name>
    <dbReference type="NCBI Taxonomy" id="1975024"/>
    <lineage>
        <taxon>Bacteria</taxon>
        <taxon>Candidatus Tayloriibacteriota</taxon>
    </lineage>
</organism>
<dbReference type="InterPro" id="IPR036388">
    <property type="entry name" value="WH-like_DNA-bd_sf"/>
</dbReference>
<dbReference type="InterPro" id="IPR007627">
    <property type="entry name" value="RNA_pol_sigma70_r2"/>
</dbReference>
<dbReference type="InterPro" id="IPR039425">
    <property type="entry name" value="RNA_pol_sigma-70-like"/>
</dbReference>
<protein>
    <recommendedName>
        <fullName evidence="10">RNA polymerase sigma factor</fullName>
    </recommendedName>
</protein>
<gene>
    <name evidence="8" type="ORF">COV01_00080</name>
</gene>
<comment type="caution">
    <text evidence="8">The sequence shown here is derived from an EMBL/GenBank/DDBJ whole genome shotgun (WGS) entry which is preliminary data.</text>
</comment>
<evidence type="ECO:0000256" key="2">
    <source>
        <dbReference type="ARBA" id="ARBA00023015"/>
    </source>
</evidence>
<name>A0A2M8LCT0_9BACT</name>
<dbReference type="InterPro" id="IPR013324">
    <property type="entry name" value="RNA_pol_sigma_r3/r4-like"/>
</dbReference>
<keyword evidence="2" id="KW-0805">Transcription regulation</keyword>
<keyword evidence="5" id="KW-0804">Transcription</keyword>
<sequence length="172" mass="19681">MITLKQKNVLRALLTLAHKDYAKGLNTRAFFKVHDKTIGEDIVQDTFLKTWSYLLKGGKIVLMKSFLYHILNNLIIDEYRKHKTSSLDALMEKGFDAPAEDQSKRMFDIIDGKTAIILIARLPHIYQRVMTLKYMKGLSIKEISTITGQTKNTVAVQAHRGLEILKTLYNPS</sequence>
<dbReference type="GO" id="GO:0006352">
    <property type="term" value="P:DNA-templated transcription initiation"/>
    <property type="evidence" value="ECO:0007669"/>
    <property type="project" value="InterPro"/>
</dbReference>
<proteinExistence type="inferred from homology"/>
<dbReference type="PANTHER" id="PTHR43133">
    <property type="entry name" value="RNA POLYMERASE ECF-TYPE SIGMA FACTO"/>
    <property type="match status" value="1"/>
</dbReference>
<evidence type="ECO:0000256" key="4">
    <source>
        <dbReference type="ARBA" id="ARBA00023125"/>
    </source>
</evidence>
<feature type="domain" description="RNA polymerase sigma-70 region 2" evidence="6">
    <location>
        <begin position="33"/>
        <end position="83"/>
    </location>
</feature>
<dbReference type="Gene3D" id="1.10.10.10">
    <property type="entry name" value="Winged helix-like DNA-binding domain superfamily/Winged helix DNA-binding domain"/>
    <property type="match status" value="1"/>
</dbReference>
<evidence type="ECO:0000256" key="3">
    <source>
        <dbReference type="ARBA" id="ARBA00023082"/>
    </source>
</evidence>
<dbReference type="InterPro" id="IPR014284">
    <property type="entry name" value="RNA_pol_sigma-70_dom"/>
</dbReference>
<dbReference type="Gene3D" id="1.10.1740.10">
    <property type="match status" value="1"/>
</dbReference>
<evidence type="ECO:0000313" key="9">
    <source>
        <dbReference type="Proteomes" id="UP000228700"/>
    </source>
</evidence>
<dbReference type="Pfam" id="PF08281">
    <property type="entry name" value="Sigma70_r4_2"/>
    <property type="match status" value="1"/>
</dbReference>
<evidence type="ECO:0000259" key="6">
    <source>
        <dbReference type="Pfam" id="PF04542"/>
    </source>
</evidence>
<dbReference type="InterPro" id="IPR013249">
    <property type="entry name" value="RNA_pol_sigma70_r4_t2"/>
</dbReference>
<dbReference type="InterPro" id="IPR013325">
    <property type="entry name" value="RNA_pol_sigma_r2"/>
</dbReference>
<dbReference type="SUPFAM" id="SSF88946">
    <property type="entry name" value="Sigma2 domain of RNA polymerase sigma factors"/>
    <property type="match status" value="1"/>
</dbReference>
<accession>A0A2M8LCT0</accession>
<keyword evidence="4" id="KW-0238">DNA-binding</keyword>
<evidence type="ECO:0008006" key="10">
    <source>
        <dbReference type="Google" id="ProtNLM"/>
    </source>
</evidence>
<comment type="similarity">
    <text evidence="1">Belongs to the sigma-70 factor family. ECF subfamily.</text>
</comment>
<evidence type="ECO:0000256" key="5">
    <source>
        <dbReference type="ARBA" id="ARBA00023163"/>
    </source>
</evidence>
<reference evidence="9" key="1">
    <citation type="submission" date="2017-09" db="EMBL/GenBank/DDBJ databases">
        <title>Depth-based differentiation of microbial function through sediment-hosted aquifers and enrichment of novel symbionts in the deep terrestrial subsurface.</title>
        <authorList>
            <person name="Probst A.J."/>
            <person name="Ladd B."/>
            <person name="Jarett J.K."/>
            <person name="Geller-Mcgrath D.E."/>
            <person name="Sieber C.M.K."/>
            <person name="Emerson J.B."/>
            <person name="Anantharaman K."/>
            <person name="Thomas B.C."/>
            <person name="Malmstrom R."/>
            <person name="Stieglmeier M."/>
            <person name="Klingl A."/>
            <person name="Woyke T."/>
            <person name="Ryan C.M."/>
            <person name="Banfield J.F."/>
        </authorList>
    </citation>
    <scope>NUCLEOTIDE SEQUENCE [LARGE SCALE GENOMIC DNA]</scope>
</reference>
<dbReference type="Pfam" id="PF04542">
    <property type="entry name" value="Sigma70_r2"/>
    <property type="match status" value="1"/>
</dbReference>
<dbReference type="SUPFAM" id="SSF88659">
    <property type="entry name" value="Sigma3 and sigma4 domains of RNA polymerase sigma factors"/>
    <property type="match status" value="1"/>
</dbReference>
<dbReference type="GO" id="GO:0003677">
    <property type="term" value="F:DNA binding"/>
    <property type="evidence" value="ECO:0007669"/>
    <property type="project" value="UniProtKB-KW"/>
</dbReference>
<evidence type="ECO:0000313" key="8">
    <source>
        <dbReference type="EMBL" id="PJE74423.1"/>
    </source>
</evidence>
<evidence type="ECO:0000256" key="1">
    <source>
        <dbReference type="ARBA" id="ARBA00010641"/>
    </source>
</evidence>
<feature type="domain" description="RNA polymerase sigma factor 70 region 4 type 2" evidence="7">
    <location>
        <begin position="118"/>
        <end position="163"/>
    </location>
</feature>
<dbReference type="NCBIfam" id="TIGR02937">
    <property type="entry name" value="sigma70-ECF"/>
    <property type="match status" value="1"/>
</dbReference>
<dbReference type="EMBL" id="PFEQ01000001">
    <property type="protein sequence ID" value="PJE74423.1"/>
    <property type="molecule type" value="Genomic_DNA"/>
</dbReference>